<feature type="non-terminal residue" evidence="1">
    <location>
        <position position="1"/>
    </location>
</feature>
<reference evidence="1" key="2">
    <citation type="submission" date="2023-05" db="EMBL/GenBank/DDBJ databases">
        <authorList>
            <person name="Fouks B."/>
        </authorList>
    </citation>
    <scope>NUCLEOTIDE SEQUENCE</scope>
    <source>
        <strain evidence="1">Stay&amp;Tobe</strain>
        <tissue evidence="1">Testes</tissue>
    </source>
</reference>
<name>A0AAD8EHJ7_DIPPU</name>
<evidence type="ECO:0000313" key="2">
    <source>
        <dbReference type="Proteomes" id="UP001233999"/>
    </source>
</evidence>
<keyword evidence="2" id="KW-1185">Reference proteome</keyword>
<protein>
    <submittedName>
        <fullName evidence="1">Uncharacterized protein</fullName>
    </submittedName>
</protein>
<sequence>WRLDNYCIIIVMNSLILNLSSGEIKFWIRILSGNLTRSTTSSGMSWPSQPVYATSSYLV</sequence>
<dbReference type="EMBL" id="JASPKZ010004219">
    <property type="protein sequence ID" value="KAJ9590411.1"/>
    <property type="molecule type" value="Genomic_DNA"/>
</dbReference>
<accession>A0AAD8EHJ7</accession>
<gene>
    <name evidence="1" type="ORF">L9F63_016555</name>
</gene>
<feature type="non-terminal residue" evidence="1">
    <location>
        <position position="59"/>
    </location>
</feature>
<organism evidence="1 2">
    <name type="scientific">Diploptera punctata</name>
    <name type="common">Pacific beetle cockroach</name>
    <dbReference type="NCBI Taxonomy" id="6984"/>
    <lineage>
        <taxon>Eukaryota</taxon>
        <taxon>Metazoa</taxon>
        <taxon>Ecdysozoa</taxon>
        <taxon>Arthropoda</taxon>
        <taxon>Hexapoda</taxon>
        <taxon>Insecta</taxon>
        <taxon>Pterygota</taxon>
        <taxon>Neoptera</taxon>
        <taxon>Polyneoptera</taxon>
        <taxon>Dictyoptera</taxon>
        <taxon>Blattodea</taxon>
        <taxon>Blaberoidea</taxon>
        <taxon>Blaberidae</taxon>
        <taxon>Diplopterinae</taxon>
        <taxon>Diploptera</taxon>
    </lineage>
</organism>
<comment type="caution">
    <text evidence="1">The sequence shown here is derived from an EMBL/GenBank/DDBJ whole genome shotgun (WGS) entry which is preliminary data.</text>
</comment>
<evidence type="ECO:0000313" key="1">
    <source>
        <dbReference type="EMBL" id="KAJ9590411.1"/>
    </source>
</evidence>
<proteinExistence type="predicted"/>
<dbReference type="Proteomes" id="UP001233999">
    <property type="component" value="Unassembled WGS sequence"/>
</dbReference>
<reference evidence="1" key="1">
    <citation type="journal article" date="2023" name="IScience">
        <title>Live-bearing cockroach genome reveals convergent evolutionary mechanisms linked to viviparity in insects and beyond.</title>
        <authorList>
            <person name="Fouks B."/>
            <person name="Harrison M.C."/>
            <person name="Mikhailova A.A."/>
            <person name="Marchal E."/>
            <person name="English S."/>
            <person name="Carruthers M."/>
            <person name="Jennings E.C."/>
            <person name="Chiamaka E.L."/>
            <person name="Frigard R.A."/>
            <person name="Pippel M."/>
            <person name="Attardo G.M."/>
            <person name="Benoit J.B."/>
            <person name="Bornberg-Bauer E."/>
            <person name="Tobe S.S."/>
        </authorList>
    </citation>
    <scope>NUCLEOTIDE SEQUENCE</scope>
    <source>
        <strain evidence="1">Stay&amp;Tobe</strain>
    </source>
</reference>
<dbReference type="AlphaFoldDB" id="A0AAD8EHJ7"/>